<dbReference type="Proteomes" id="UP000095300">
    <property type="component" value="Unassembled WGS sequence"/>
</dbReference>
<evidence type="ECO:0000256" key="5">
    <source>
        <dbReference type="ARBA" id="ARBA00023163"/>
    </source>
</evidence>
<feature type="domain" description="BHLH" evidence="7">
    <location>
        <begin position="11"/>
        <end position="68"/>
    </location>
</feature>
<dbReference type="InterPro" id="IPR003650">
    <property type="entry name" value="Orange_dom"/>
</dbReference>
<dbReference type="STRING" id="35570.A0A1I8PWB4"/>
<evidence type="ECO:0000259" key="8">
    <source>
        <dbReference type="PROSITE" id="PS51054"/>
    </source>
</evidence>
<dbReference type="KEGG" id="scac:106083567"/>
<comment type="subcellular location">
    <subcellularLocation>
        <location evidence="1">Nucleus</location>
    </subcellularLocation>
</comment>
<dbReference type="PANTHER" id="PTHR10985">
    <property type="entry name" value="BASIC HELIX-LOOP-HELIX TRANSCRIPTION FACTOR, HES-RELATED"/>
    <property type="match status" value="1"/>
</dbReference>
<organism evidence="9 10">
    <name type="scientific">Stomoxys calcitrans</name>
    <name type="common">Stable fly</name>
    <name type="synonym">Conops calcitrans</name>
    <dbReference type="NCBI Taxonomy" id="35570"/>
    <lineage>
        <taxon>Eukaryota</taxon>
        <taxon>Metazoa</taxon>
        <taxon>Ecdysozoa</taxon>
        <taxon>Arthropoda</taxon>
        <taxon>Hexapoda</taxon>
        <taxon>Insecta</taxon>
        <taxon>Pterygota</taxon>
        <taxon>Neoptera</taxon>
        <taxon>Endopterygota</taxon>
        <taxon>Diptera</taxon>
        <taxon>Brachycera</taxon>
        <taxon>Muscomorpha</taxon>
        <taxon>Muscoidea</taxon>
        <taxon>Muscidae</taxon>
        <taxon>Stomoxys</taxon>
    </lineage>
</organism>
<evidence type="ECO:0000256" key="2">
    <source>
        <dbReference type="ARBA" id="ARBA00022473"/>
    </source>
</evidence>
<dbReference type="EnsemblMetazoa" id="SCAU011715-RA">
    <property type="protein sequence ID" value="SCAU011715-PA"/>
    <property type="gene ID" value="SCAU011715"/>
</dbReference>
<dbReference type="PROSITE" id="PS50888">
    <property type="entry name" value="BHLH"/>
    <property type="match status" value="1"/>
</dbReference>
<feature type="domain" description="Orange" evidence="8">
    <location>
        <begin position="88"/>
        <end position="120"/>
    </location>
</feature>
<evidence type="ECO:0000313" key="10">
    <source>
        <dbReference type="Proteomes" id="UP000095300"/>
    </source>
</evidence>
<keyword evidence="5" id="KW-0804">Transcription</keyword>
<dbReference type="Pfam" id="PF00010">
    <property type="entry name" value="HLH"/>
    <property type="match status" value="1"/>
</dbReference>
<evidence type="ECO:0000256" key="4">
    <source>
        <dbReference type="ARBA" id="ARBA00023125"/>
    </source>
</evidence>
<dbReference type="FunFam" id="4.10.280.10:FF:000009">
    <property type="entry name" value="Transcription factor HES-1"/>
    <property type="match status" value="1"/>
</dbReference>
<dbReference type="InterPro" id="IPR011598">
    <property type="entry name" value="bHLH_dom"/>
</dbReference>
<keyword evidence="6" id="KW-0539">Nucleus</keyword>
<protein>
    <recommendedName>
        <fullName evidence="11">BHLH domain-containing protein</fullName>
    </recommendedName>
</protein>
<evidence type="ECO:0008006" key="11">
    <source>
        <dbReference type="Google" id="ProtNLM"/>
    </source>
</evidence>
<evidence type="ECO:0000259" key="7">
    <source>
        <dbReference type="PROSITE" id="PS50888"/>
    </source>
</evidence>
<evidence type="ECO:0000256" key="6">
    <source>
        <dbReference type="ARBA" id="ARBA00023242"/>
    </source>
</evidence>
<dbReference type="PROSITE" id="PS51054">
    <property type="entry name" value="ORANGE"/>
    <property type="match status" value="1"/>
</dbReference>
<dbReference type="InterPro" id="IPR050370">
    <property type="entry name" value="HES_HEY"/>
</dbReference>
<dbReference type="VEuPathDB" id="VectorBase:SCAU011715"/>
<dbReference type="SUPFAM" id="SSF47459">
    <property type="entry name" value="HLH, helix-loop-helix DNA-binding domain"/>
    <property type="match status" value="1"/>
</dbReference>
<dbReference type="GO" id="GO:0005634">
    <property type="term" value="C:nucleus"/>
    <property type="evidence" value="ECO:0007669"/>
    <property type="project" value="UniProtKB-SubCell"/>
</dbReference>
<sequence length="230" mass="26455">MVMEMSKTYQYRKVMKPLLERKRRARINKCLDDLKDLMVECLTQEGEHVTRLEKADILELTVEHMRKLKQRGNLAVRSSTLNAHVESFRSGYVHAADQISQVLLQQYFDDDVRSKLMKFMSTRLLDMQHNLGLQNNIGGAAIIEPNTLTTNHDMPAQQLANNRTHISEDCLTHYRRLNTGYHRDSKESNDMIDIITVDNSMDSSASALSANSSNSEPVWRPWQLGSKEMC</sequence>
<dbReference type="AlphaFoldDB" id="A0A1I8PWB4"/>
<dbReference type="GO" id="GO:0006355">
    <property type="term" value="P:regulation of DNA-templated transcription"/>
    <property type="evidence" value="ECO:0007669"/>
    <property type="project" value="InterPro"/>
</dbReference>
<dbReference type="CDD" id="cd19741">
    <property type="entry name" value="bHLH-O_ESMB_like"/>
    <property type="match status" value="1"/>
</dbReference>
<dbReference type="OrthoDB" id="6085656at2759"/>
<reference evidence="9" key="1">
    <citation type="submission" date="2020-05" db="UniProtKB">
        <authorList>
            <consortium name="EnsemblMetazoa"/>
        </authorList>
    </citation>
    <scope>IDENTIFICATION</scope>
    <source>
        <strain evidence="9">USDA</strain>
    </source>
</reference>
<keyword evidence="4" id="KW-0238">DNA-binding</keyword>
<dbReference type="SMART" id="SM00511">
    <property type="entry name" value="ORANGE"/>
    <property type="match status" value="1"/>
</dbReference>
<dbReference type="GO" id="GO:0046983">
    <property type="term" value="F:protein dimerization activity"/>
    <property type="evidence" value="ECO:0007669"/>
    <property type="project" value="InterPro"/>
</dbReference>
<name>A0A1I8PWB4_STOCA</name>
<dbReference type="GO" id="GO:1990837">
    <property type="term" value="F:sequence-specific double-stranded DNA binding"/>
    <property type="evidence" value="ECO:0007669"/>
    <property type="project" value="UniProtKB-ARBA"/>
</dbReference>
<keyword evidence="3" id="KW-0805">Transcription regulation</keyword>
<dbReference type="InterPro" id="IPR036638">
    <property type="entry name" value="HLH_DNA-bd_sf"/>
</dbReference>
<dbReference type="SMART" id="SM00353">
    <property type="entry name" value="HLH"/>
    <property type="match status" value="1"/>
</dbReference>
<keyword evidence="2" id="KW-0217">Developmental protein</keyword>
<keyword evidence="10" id="KW-1185">Reference proteome</keyword>
<gene>
    <name evidence="9" type="primary">106083567</name>
</gene>
<evidence type="ECO:0000256" key="1">
    <source>
        <dbReference type="ARBA" id="ARBA00004123"/>
    </source>
</evidence>
<dbReference type="Gene3D" id="4.10.280.10">
    <property type="entry name" value="Helix-loop-helix DNA-binding domain"/>
    <property type="match status" value="1"/>
</dbReference>
<proteinExistence type="predicted"/>
<evidence type="ECO:0000256" key="3">
    <source>
        <dbReference type="ARBA" id="ARBA00023015"/>
    </source>
</evidence>
<accession>A0A1I8PWB4</accession>
<evidence type="ECO:0000313" key="9">
    <source>
        <dbReference type="EnsemblMetazoa" id="SCAU011715-PA"/>
    </source>
</evidence>